<dbReference type="PROSITE" id="PS50878">
    <property type="entry name" value="RT_POL"/>
    <property type="match status" value="1"/>
</dbReference>
<proteinExistence type="predicted"/>
<dbReference type="Proteomes" id="UP000663880">
    <property type="component" value="Unassembled WGS sequence"/>
</dbReference>
<name>A0A821TZM2_9NEOP</name>
<dbReference type="SUPFAM" id="SSF56219">
    <property type="entry name" value="DNase I-like"/>
    <property type="match status" value="1"/>
</dbReference>
<accession>A0A821TZM2</accession>
<dbReference type="CDD" id="cd01650">
    <property type="entry name" value="RT_nLTR_like"/>
    <property type="match status" value="1"/>
</dbReference>
<reference evidence="2" key="1">
    <citation type="submission" date="2021-02" db="EMBL/GenBank/DDBJ databases">
        <authorList>
            <person name="Steward A R."/>
        </authorList>
    </citation>
    <scope>NUCLEOTIDE SEQUENCE</scope>
</reference>
<evidence type="ECO:0000313" key="3">
    <source>
        <dbReference type="Proteomes" id="UP000663880"/>
    </source>
</evidence>
<dbReference type="InterPro" id="IPR000477">
    <property type="entry name" value="RT_dom"/>
</dbReference>
<dbReference type="OrthoDB" id="10056483at2759"/>
<dbReference type="Pfam" id="PF00078">
    <property type="entry name" value="RVT_1"/>
    <property type="match status" value="1"/>
</dbReference>
<comment type="caution">
    <text evidence="2">The sequence shown here is derived from an EMBL/GenBank/DDBJ whole genome shotgun (WGS) entry which is preliminary data.</text>
</comment>
<evidence type="ECO:0000313" key="2">
    <source>
        <dbReference type="EMBL" id="CAF4878055.1"/>
    </source>
</evidence>
<protein>
    <recommendedName>
        <fullName evidence="1">Reverse transcriptase domain-containing protein</fullName>
    </recommendedName>
</protein>
<keyword evidence="3" id="KW-1185">Reference proteome</keyword>
<feature type="domain" description="Reverse transcriptase" evidence="1">
    <location>
        <begin position="458"/>
        <end position="710"/>
    </location>
</feature>
<dbReference type="PANTHER" id="PTHR33332">
    <property type="entry name" value="REVERSE TRANSCRIPTASE DOMAIN-CONTAINING PROTEIN"/>
    <property type="match status" value="1"/>
</dbReference>
<dbReference type="InterPro" id="IPR036691">
    <property type="entry name" value="Endo/exonu/phosph_ase_sf"/>
</dbReference>
<dbReference type="Gene3D" id="3.60.10.10">
    <property type="entry name" value="Endonuclease/exonuclease/phosphatase"/>
    <property type="match status" value="1"/>
</dbReference>
<gene>
    <name evidence="2" type="ORF">PMACD_LOCUS9352</name>
</gene>
<evidence type="ECO:0000259" key="1">
    <source>
        <dbReference type="PROSITE" id="PS50878"/>
    </source>
</evidence>
<dbReference type="EMBL" id="CAJOBZ010000026">
    <property type="protein sequence ID" value="CAF4878055.1"/>
    <property type="molecule type" value="Genomic_DNA"/>
</dbReference>
<sequence>MEPSHFGNIPIKICYQNVRGLRTKLKEFYMSVSSISVDLFAVTETGCNDSIADAELVPPRYTVLRCDRVDGRKHGGVCLVASPRLELRRVILPCDLHIEFRPFEIVCATVYLKSRFMFMLCIVYTPPNTNDVEYFLLLKTIEEFCSKYDDVLVIGDFNLYSCSNNVNTYFWNYFSNYCEFSQCNNIQNVNGRLLDLVLSKGRGMQSVAVCEGDEPLVPVDDQHPPLLVCVRPRVWAVSSRDDAAKTDERLLQWNFKKADFNALYSKVREVDWSDVYSSDLNLSLNCFYYKLNSVFEECVPKNSRNLGYSRYLYPKWYTKEVIKKIKQKASLHKRYKVTKSPGDYKEFSCCRAEVKKLIALALENYTKAVKSNVIEDPKSFWRFINSNRVNREPSGVIENGEVLPPDRSVKAFAEYFSSVYVTQKPKLDVSAAVAGAGCSNGAARVHVGNLQFSDIQEALKRLKPKKGSRPERRVIPVPKVGCHDKVEQHRPIAILSSPAKVLETALQKCILNQVSSQLSEAQHGFRSTRSTTSNLLNYMANISPVVDSGKQVDAAYFDIKKAFDLVDNDVLLQKFAQVGFTPHLLNFMASFMEDRMQYVEYAGCRSEAYFTRSGVTQGSNLGPMEFMIMLNDLPKVVKNAKCLLFADDIKLYMPIESTDDCIRLQEDIDRVVNWSRRNRLGFNLAKCKVISFSRARFPTRYNYTISGLTLARVSEVKDLGVYFNANLGFAQHVEKTCKKA</sequence>
<organism evidence="2 3">
    <name type="scientific">Pieris macdunnoughi</name>
    <dbReference type="NCBI Taxonomy" id="345717"/>
    <lineage>
        <taxon>Eukaryota</taxon>
        <taxon>Metazoa</taxon>
        <taxon>Ecdysozoa</taxon>
        <taxon>Arthropoda</taxon>
        <taxon>Hexapoda</taxon>
        <taxon>Insecta</taxon>
        <taxon>Pterygota</taxon>
        <taxon>Neoptera</taxon>
        <taxon>Endopterygota</taxon>
        <taxon>Lepidoptera</taxon>
        <taxon>Glossata</taxon>
        <taxon>Ditrysia</taxon>
        <taxon>Papilionoidea</taxon>
        <taxon>Pieridae</taxon>
        <taxon>Pierinae</taxon>
        <taxon>Pieris</taxon>
    </lineage>
</organism>
<dbReference type="AlphaFoldDB" id="A0A821TZM2"/>